<dbReference type="EMBL" id="PSQE01000003">
    <property type="protein sequence ID" value="RHN69619.1"/>
    <property type="molecule type" value="Genomic_DNA"/>
</dbReference>
<sequence>MSIVMLGKGRLGAMAATQPTSGCTVQRIRCCNAFNCAIHRVCLAWTSGIKF</sequence>
<dbReference type="Gramene" id="rna18110">
    <property type="protein sequence ID" value="RHN69619.1"/>
    <property type="gene ID" value="gene18110"/>
</dbReference>
<evidence type="ECO:0000313" key="1">
    <source>
        <dbReference type="EMBL" id="RHN69619.1"/>
    </source>
</evidence>
<reference evidence="1" key="1">
    <citation type="journal article" date="2018" name="Nat. Plants">
        <title>Whole-genome landscape of Medicago truncatula symbiotic genes.</title>
        <authorList>
            <person name="Pecrix Y."/>
            <person name="Gamas P."/>
            <person name="Carrere S."/>
        </authorList>
    </citation>
    <scope>NUCLEOTIDE SEQUENCE</scope>
    <source>
        <tissue evidence="1">Leaves</tissue>
    </source>
</reference>
<comment type="caution">
    <text evidence="1">The sequence shown here is derived from an EMBL/GenBank/DDBJ whole genome shotgun (WGS) entry which is preliminary data.</text>
</comment>
<dbReference type="Proteomes" id="UP000265566">
    <property type="component" value="Chromosome 3"/>
</dbReference>
<name>A0A396IV73_MEDTR</name>
<dbReference type="AlphaFoldDB" id="A0A396IV73"/>
<organism evidence="1">
    <name type="scientific">Medicago truncatula</name>
    <name type="common">Barrel medic</name>
    <name type="synonym">Medicago tribuloides</name>
    <dbReference type="NCBI Taxonomy" id="3880"/>
    <lineage>
        <taxon>Eukaryota</taxon>
        <taxon>Viridiplantae</taxon>
        <taxon>Streptophyta</taxon>
        <taxon>Embryophyta</taxon>
        <taxon>Tracheophyta</taxon>
        <taxon>Spermatophyta</taxon>
        <taxon>Magnoliopsida</taxon>
        <taxon>eudicotyledons</taxon>
        <taxon>Gunneridae</taxon>
        <taxon>Pentapetalae</taxon>
        <taxon>rosids</taxon>
        <taxon>fabids</taxon>
        <taxon>Fabales</taxon>
        <taxon>Fabaceae</taxon>
        <taxon>Papilionoideae</taxon>
        <taxon>50 kb inversion clade</taxon>
        <taxon>NPAAA clade</taxon>
        <taxon>Hologalegina</taxon>
        <taxon>IRL clade</taxon>
        <taxon>Trifolieae</taxon>
        <taxon>Medicago</taxon>
    </lineage>
</organism>
<protein>
    <submittedName>
        <fullName evidence="1">Uncharacterized protein</fullName>
    </submittedName>
</protein>
<proteinExistence type="predicted"/>
<accession>A0A396IV73</accession>
<gene>
    <name evidence="1" type="ORF">MtrunA17_Chr3g0126691</name>
</gene>